<dbReference type="EMBL" id="MU839827">
    <property type="protein sequence ID" value="KAK1760157.1"/>
    <property type="molecule type" value="Genomic_DNA"/>
</dbReference>
<dbReference type="PANTHER" id="PTHR42901:SF1">
    <property type="entry name" value="ALCOHOL DEHYDROGENASE"/>
    <property type="match status" value="1"/>
</dbReference>
<dbReference type="AlphaFoldDB" id="A0AAJ0BLI2"/>
<dbReference type="PRINTS" id="PR00081">
    <property type="entry name" value="GDHRDH"/>
</dbReference>
<evidence type="ECO:0000259" key="3">
    <source>
        <dbReference type="SMART" id="SM00822"/>
    </source>
</evidence>
<reference evidence="4" key="1">
    <citation type="submission" date="2023-06" db="EMBL/GenBank/DDBJ databases">
        <title>Genome-scale phylogeny and comparative genomics of the fungal order Sordariales.</title>
        <authorList>
            <consortium name="Lawrence Berkeley National Laboratory"/>
            <person name="Hensen N."/>
            <person name="Bonometti L."/>
            <person name="Westerberg I."/>
            <person name="Brannstrom I.O."/>
            <person name="Guillou S."/>
            <person name="Cros-Aarteil S."/>
            <person name="Calhoun S."/>
            <person name="Haridas S."/>
            <person name="Kuo A."/>
            <person name="Mondo S."/>
            <person name="Pangilinan J."/>
            <person name="Riley R."/>
            <person name="Labutti K."/>
            <person name="Andreopoulos B."/>
            <person name="Lipzen A."/>
            <person name="Chen C."/>
            <person name="Yanf M."/>
            <person name="Daum C."/>
            <person name="Ng V."/>
            <person name="Clum A."/>
            <person name="Steindorff A."/>
            <person name="Ohm R."/>
            <person name="Martin F."/>
            <person name="Silar P."/>
            <person name="Natvig D."/>
            <person name="Lalanne C."/>
            <person name="Gautier V."/>
            <person name="Ament-Velasquez S.L."/>
            <person name="Kruys A."/>
            <person name="Hutchinson M.I."/>
            <person name="Powell A.J."/>
            <person name="Barry K."/>
            <person name="Miller A.N."/>
            <person name="Grigoriev I.V."/>
            <person name="Debuchy R."/>
            <person name="Gladieux P."/>
            <person name="Thoren M.H."/>
            <person name="Johannesson H."/>
        </authorList>
    </citation>
    <scope>NUCLEOTIDE SEQUENCE</scope>
    <source>
        <strain evidence="4">PSN4</strain>
    </source>
</reference>
<evidence type="ECO:0000256" key="1">
    <source>
        <dbReference type="ARBA" id="ARBA00006484"/>
    </source>
</evidence>
<dbReference type="Pfam" id="PF00106">
    <property type="entry name" value="adh_short"/>
    <property type="match status" value="1"/>
</dbReference>
<evidence type="ECO:0000313" key="5">
    <source>
        <dbReference type="Proteomes" id="UP001239445"/>
    </source>
</evidence>
<gene>
    <name evidence="4" type="ORF">QBC47DRAFT_1402</name>
</gene>
<accession>A0AAJ0BLI2</accession>
<dbReference type="PANTHER" id="PTHR42901">
    <property type="entry name" value="ALCOHOL DEHYDROGENASE"/>
    <property type="match status" value="1"/>
</dbReference>
<name>A0AAJ0BLI2_9PEZI</name>
<dbReference type="SUPFAM" id="SSF51735">
    <property type="entry name" value="NAD(P)-binding Rossmann-fold domains"/>
    <property type="match status" value="1"/>
</dbReference>
<dbReference type="SMART" id="SM00822">
    <property type="entry name" value="PKS_KR"/>
    <property type="match status" value="1"/>
</dbReference>
<sequence>MSAFPTPILPYHQAAYPAIDPTRPALSTAGKSILITGGGTGIGAETALSFAKSGASHLALVGRRPTTLQTTASKITALYPSTKVHVIPGDMTSLESITSALSTFAGAVPSGKIDVLVACAGYMDKVALFDDTDPADWWRTFEINVKGNYNLLRAFGAVGADDAVVLHVSTTIAHQAYVPRFSAYQSSKLAAIKVFDHWAREHPGRRVVHYHPGLIVTDIGVAADEAELGLQYDDISLPGAFAVWAASPEADFLNGRFVFAHWDVDTLKSKEVREELEADPQKFTIVLKGWPH</sequence>
<organism evidence="4 5">
    <name type="scientific">Echria macrotheca</name>
    <dbReference type="NCBI Taxonomy" id="438768"/>
    <lineage>
        <taxon>Eukaryota</taxon>
        <taxon>Fungi</taxon>
        <taxon>Dikarya</taxon>
        <taxon>Ascomycota</taxon>
        <taxon>Pezizomycotina</taxon>
        <taxon>Sordariomycetes</taxon>
        <taxon>Sordariomycetidae</taxon>
        <taxon>Sordariales</taxon>
        <taxon>Schizotheciaceae</taxon>
        <taxon>Echria</taxon>
    </lineage>
</organism>
<protein>
    <submittedName>
        <fullName evidence="4">Short chain dehydrogenase reductase</fullName>
    </submittedName>
</protein>
<dbReference type="Proteomes" id="UP001239445">
    <property type="component" value="Unassembled WGS sequence"/>
</dbReference>
<dbReference type="CDD" id="cd05233">
    <property type="entry name" value="SDR_c"/>
    <property type="match status" value="1"/>
</dbReference>
<dbReference type="GO" id="GO:0016491">
    <property type="term" value="F:oxidoreductase activity"/>
    <property type="evidence" value="ECO:0007669"/>
    <property type="project" value="UniProtKB-KW"/>
</dbReference>
<keyword evidence="2" id="KW-0560">Oxidoreductase</keyword>
<dbReference type="InterPro" id="IPR002347">
    <property type="entry name" value="SDR_fam"/>
</dbReference>
<comment type="similarity">
    <text evidence="1">Belongs to the short-chain dehydrogenases/reductases (SDR) family.</text>
</comment>
<evidence type="ECO:0000313" key="4">
    <source>
        <dbReference type="EMBL" id="KAK1760157.1"/>
    </source>
</evidence>
<dbReference type="InterPro" id="IPR057326">
    <property type="entry name" value="KR_dom"/>
</dbReference>
<dbReference type="InterPro" id="IPR036291">
    <property type="entry name" value="NAD(P)-bd_dom_sf"/>
</dbReference>
<keyword evidence="5" id="KW-1185">Reference proteome</keyword>
<evidence type="ECO:0000256" key="2">
    <source>
        <dbReference type="ARBA" id="ARBA00023002"/>
    </source>
</evidence>
<feature type="domain" description="Ketoreductase" evidence="3">
    <location>
        <begin position="31"/>
        <end position="201"/>
    </location>
</feature>
<comment type="caution">
    <text evidence="4">The sequence shown here is derived from an EMBL/GenBank/DDBJ whole genome shotgun (WGS) entry which is preliminary data.</text>
</comment>
<dbReference type="Gene3D" id="3.40.50.720">
    <property type="entry name" value="NAD(P)-binding Rossmann-like Domain"/>
    <property type="match status" value="1"/>
</dbReference>
<proteinExistence type="inferred from homology"/>